<evidence type="ECO:0000313" key="7">
    <source>
        <dbReference type="Proteomes" id="UP001632038"/>
    </source>
</evidence>
<evidence type="ECO:0000256" key="5">
    <source>
        <dbReference type="SAM" id="Phobius"/>
    </source>
</evidence>
<dbReference type="Proteomes" id="UP001632038">
    <property type="component" value="Unassembled WGS sequence"/>
</dbReference>
<dbReference type="EMBL" id="JAVIJP010000066">
    <property type="protein sequence ID" value="KAL3619952.1"/>
    <property type="molecule type" value="Genomic_DNA"/>
</dbReference>
<proteinExistence type="predicted"/>
<gene>
    <name evidence="6" type="ORF">CASFOL_034864</name>
</gene>
<keyword evidence="4 5" id="KW-0472">Membrane</keyword>
<accession>A0ABD3BTB8</accession>
<dbReference type="GO" id="GO:0071554">
    <property type="term" value="P:cell wall organization or biogenesis"/>
    <property type="evidence" value="ECO:0007669"/>
    <property type="project" value="UniProtKB-ARBA"/>
</dbReference>
<evidence type="ECO:0000313" key="6">
    <source>
        <dbReference type="EMBL" id="KAL3619952.1"/>
    </source>
</evidence>
<reference evidence="7" key="1">
    <citation type="journal article" date="2024" name="IScience">
        <title>Strigolactones Initiate the Formation of Haustorium-like Structures in Castilleja.</title>
        <authorList>
            <person name="Buerger M."/>
            <person name="Peterson D."/>
            <person name="Chory J."/>
        </authorList>
    </citation>
    <scope>NUCLEOTIDE SEQUENCE [LARGE SCALE GENOMIC DNA]</scope>
</reference>
<dbReference type="PANTHER" id="PTHR31444">
    <property type="entry name" value="OS11G0490100 PROTEIN"/>
    <property type="match status" value="1"/>
</dbReference>
<dbReference type="AlphaFoldDB" id="A0ABD3BTB8"/>
<comment type="caution">
    <text evidence="6">The sequence shown here is derived from an EMBL/GenBank/DDBJ whole genome shotgun (WGS) entry which is preliminary data.</text>
</comment>
<keyword evidence="7" id="KW-1185">Reference proteome</keyword>
<feature type="transmembrane region" description="Helical" evidence="5">
    <location>
        <begin position="197"/>
        <end position="214"/>
    </location>
</feature>
<evidence type="ECO:0000256" key="2">
    <source>
        <dbReference type="ARBA" id="ARBA00022692"/>
    </source>
</evidence>
<sequence>MSLCIGEGESNCDVGGDGSHGGFSAHAAERQLRHWWRRKPWRLLGSRGFTLPTTRDAASATASAARSKSQIPKPIYDAFIHHTTAGKPNNTGGNFTPAEVKKFAAVLRHCAAPCNLLIFGLSHELLLWNALDHNGGGRTVFVDESAYLITKVEERHPSIEAYDVQFTTNVSELYDLIDYYKREINSDCRPEKWIRKLLIIGLGFVHLILQYIYFSKLW</sequence>
<evidence type="ECO:0000256" key="4">
    <source>
        <dbReference type="ARBA" id="ARBA00023136"/>
    </source>
</evidence>
<keyword evidence="2 5" id="KW-0812">Transmembrane</keyword>
<evidence type="ECO:0000256" key="3">
    <source>
        <dbReference type="ARBA" id="ARBA00022989"/>
    </source>
</evidence>
<keyword evidence="3 5" id="KW-1133">Transmembrane helix</keyword>
<name>A0ABD3BTB8_9LAMI</name>
<comment type="subcellular location">
    <subcellularLocation>
        <location evidence="1">Golgi apparatus membrane</location>
        <topology evidence="1">Single-pass membrane protein</topology>
    </subcellularLocation>
</comment>
<dbReference type="Pfam" id="PF21729">
    <property type="entry name" value="IRX15_IRX15L_GXM"/>
    <property type="match status" value="1"/>
</dbReference>
<dbReference type="GO" id="GO:0000139">
    <property type="term" value="C:Golgi membrane"/>
    <property type="evidence" value="ECO:0007669"/>
    <property type="project" value="UniProtKB-SubCell"/>
</dbReference>
<protein>
    <recommendedName>
        <fullName evidence="8">Polysaccharide biosynthesis domain-containing protein</fullName>
    </recommendedName>
</protein>
<evidence type="ECO:0008006" key="8">
    <source>
        <dbReference type="Google" id="ProtNLM"/>
    </source>
</evidence>
<dbReference type="InterPro" id="IPR006514">
    <property type="entry name" value="IRX15/GXM/AGM"/>
</dbReference>
<evidence type="ECO:0000256" key="1">
    <source>
        <dbReference type="ARBA" id="ARBA00004194"/>
    </source>
</evidence>
<organism evidence="6 7">
    <name type="scientific">Castilleja foliolosa</name>
    <dbReference type="NCBI Taxonomy" id="1961234"/>
    <lineage>
        <taxon>Eukaryota</taxon>
        <taxon>Viridiplantae</taxon>
        <taxon>Streptophyta</taxon>
        <taxon>Embryophyta</taxon>
        <taxon>Tracheophyta</taxon>
        <taxon>Spermatophyta</taxon>
        <taxon>Magnoliopsida</taxon>
        <taxon>eudicotyledons</taxon>
        <taxon>Gunneridae</taxon>
        <taxon>Pentapetalae</taxon>
        <taxon>asterids</taxon>
        <taxon>lamiids</taxon>
        <taxon>Lamiales</taxon>
        <taxon>Orobanchaceae</taxon>
        <taxon>Pedicularideae</taxon>
        <taxon>Castillejinae</taxon>
        <taxon>Castilleja</taxon>
    </lineage>
</organism>